<comment type="caution">
    <text evidence="1">The sequence shown here is derived from an EMBL/GenBank/DDBJ whole genome shotgun (WGS) entry which is preliminary data.</text>
</comment>
<reference evidence="1" key="1">
    <citation type="submission" date="2013-10" db="EMBL/GenBank/DDBJ databases">
        <title>Antibiotic resistance diversity of beta-lactamase producers in the General Hospital Vienna.</title>
        <authorList>
            <person name="Barisic I."/>
            <person name="Mitteregger D."/>
            <person name="Hirschl A.M."/>
            <person name="Noehammer C."/>
            <person name="Wiesinger-Mayr H."/>
        </authorList>
    </citation>
    <scope>NUCLEOTIDE SEQUENCE [LARGE SCALE GENOMIC DNA]</scope>
    <source>
        <strain evidence="1">IS43</strain>
    </source>
</reference>
<dbReference type="AlphaFoldDB" id="W1DYA8"/>
<evidence type="ECO:0000313" key="1">
    <source>
        <dbReference type="EMBL" id="CDL13089.1"/>
    </source>
</evidence>
<sequence length="41" mass="4520">MSAVNLSSRLSDGKRGRNKFFARKVKIDVRTIQGIAIGSKN</sequence>
<accession>W1DYA8</accession>
<name>W1DYA8_KLEPN</name>
<protein>
    <submittedName>
        <fullName evidence="1">Uncharacterized protein</fullName>
    </submittedName>
</protein>
<organism evidence="1 2">
    <name type="scientific">Klebsiella pneumoniae IS43</name>
    <dbReference type="NCBI Taxonomy" id="1432552"/>
    <lineage>
        <taxon>Bacteria</taxon>
        <taxon>Pseudomonadati</taxon>
        <taxon>Pseudomonadota</taxon>
        <taxon>Gammaproteobacteria</taxon>
        <taxon>Enterobacterales</taxon>
        <taxon>Enterobacteriaceae</taxon>
        <taxon>Klebsiella/Raoultella group</taxon>
        <taxon>Klebsiella</taxon>
        <taxon>Klebsiella pneumoniae complex</taxon>
    </lineage>
</organism>
<dbReference type="Proteomes" id="UP000019183">
    <property type="component" value="Unassembled WGS sequence"/>
</dbReference>
<dbReference type="EMBL" id="CBWK010000892">
    <property type="protein sequence ID" value="CDL13089.1"/>
    <property type="molecule type" value="Genomic_DNA"/>
</dbReference>
<evidence type="ECO:0000313" key="2">
    <source>
        <dbReference type="Proteomes" id="UP000019183"/>
    </source>
</evidence>
<keyword evidence="2" id="KW-1185">Reference proteome</keyword>
<proteinExistence type="predicted"/>